<evidence type="ECO:0000256" key="1">
    <source>
        <dbReference type="SAM" id="Phobius"/>
    </source>
</evidence>
<keyword evidence="1" id="KW-0472">Membrane</keyword>
<organism evidence="2">
    <name type="scientific">Arundo donax</name>
    <name type="common">Giant reed</name>
    <name type="synonym">Donax arundinaceus</name>
    <dbReference type="NCBI Taxonomy" id="35708"/>
    <lineage>
        <taxon>Eukaryota</taxon>
        <taxon>Viridiplantae</taxon>
        <taxon>Streptophyta</taxon>
        <taxon>Embryophyta</taxon>
        <taxon>Tracheophyta</taxon>
        <taxon>Spermatophyta</taxon>
        <taxon>Magnoliopsida</taxon>
        <taxon>Liliopsida</taxon>
        <taxon>Poales</taxon>
        <taxon>Poaceae</taxon>
        <taxon>PACMAD clade</taxon>
        <taxon>Arundinoideae</taxon>
        <taxon>Arundineae</taxon>
        <taxon>Arundo</taxon>
    </lineage>
</organism>
<keyword evidence="1" id="KW-1133">Transmembrane helix</keyword>
<dbReference type="AlphaFoldDB" id="A0A0A9FU02"/>
<keyword evidence="1" id="KW-0812">Transmembrane</keyword>
<reference evidence="2" key="2">
    <citation type="journal article" date="2015" name="Data Brief">
        <title>Shoot transcriptome of the giant reed, Arundo donax.</title>
        <authorList>
            <person name="Barrero R.A."/>
            <person name="Guerrero F.D."/>
            <person name="Moolhuijzen P."/>
            <person name="Goolsby J.A."/>
            <person name="Tidwell J."/>
            <person name="Bellgard S.E."/>
            <person name="Bellgard M.I."/>
        </authorList>
    </citation>
    <scope>NUCLEOTIDE SEQUENCE</scope>
    <source>
        <tissue evidence="2">Shoot tissue taken approximately 20 cm above the soil surface</tissue>
    </source>
</reference>
<protein>
    <submittedName>
        <fullName evidence="2">Vacuolar ATP synthase subunit F</fullName>
    </submittedName>
</protein>
<feature type="transmembrane region" description="Helical" evidence="1">
    <location>
        <begin position="12"/>
        <end position="29"/>
    </location>
</feature>
<proteinExistence type="predicted"/>
<dbReference type="EMBL" id="GBRH01186103">
    <property type="protein sequence ID" value="JAE11793.1"/>
    <property type="molecule type" value="Transcribed_RNA"/>
</dbReference>
<accession>A0A0A9FU02</accession>
<sequence length="40" mass="4523">MKLPALYCRKRGMRLCCCVVCSIYLYLKLHVSLGCGAREA</sequence>
<name>A0A0A9FU02_ARUDO</name>
<reference evidence="2" key="1">
    <citation type="submission" date="2014-09" db="EMBL/GenBank/DDBJ databases">
        <authorList>
            <person name="Magalhaes I.L.F."/>
            <person name="Oliveira U."/>
            <person name="Santos F.R."/>
            <person name="Vidigal T.H.D.A."/>
            <person name="Brescovit A.D."/>
            <person name="Santos A.J."/>
        </authorList>
    </citation>
    <scope>NUCLEOTIDE SEQUENCE</scope>
    <source>
        <tissue evidence="2">Shoot tissue taken approximately 20 cm above the soil surface</tissue>
    </source>
</reference>
<evidence type="ECO:0000313" key="2">
    <source>
        <dbReference type="EMBL" id="JAE11793.1"/>
    </source>
</evidence>